<dbReference type="HOGENOM" id="CLU_009665_19_1_1"/>
<dbReference type="Proteomes" id="UP000005206">
    <property type="component" value="Unassembled WGS sequence"/>
</dbReference>
<keyword evidence="3" id="KW-0274">FAD</keyword>
<evidence type="ECO:0000256" key="3">
    <source>
        <dbReference type="ARBA" id="ARBA00022827"/>
    </source>
</evidence>
<proteinExistence type="inferred from homology"/>
<dbReference type="GeneID" id="9666863"/>
<keyword evidence="4" id="KW-0560">Oxidoreductase</keyword>
<dbReference type="eggNOG" id="KOG2614">
    <property type="taxonomic scope" value="Eukaryota"/>
</dbReference>
<dbReference type="VEuPathDB" id="FungiDB:NECHADRAFT_56363"/>
<name>C7ZQT1_FUSV7</name>
<sequence>MTRSERGHFLIVGAGFAGLGTAIELKRKGFSVEVIEAAPQLHILGDVIQIGSSATRIIAKWGHALEGVEACSSHPKSMSIYNSAGELVYESPIAESFDGFPILFSNRGGAQKCFYEHALDLGIPIRLNARISEYFEDDDSAGVILDGEKLRADAVIACDGIHSYGRRYVTGIQQMPQTSGFAVYRCWFPLERLALDPVTKHLAEAKEEKLITWVGRDTHINLVVLPKPQGAVVFLTHKDDQDGVSESWSSKGNLNDMLQNVEGWDPVCRAAVAAVPEEALVDWKLLWRDPLKKWVSGKGRVVIMGDAAHPHLPTSGTGGVQAIEDAATLAAVLDVLGKGEIPLAFKVFQKLRYERTSLTQRMGWETRHRWHKTDWDAVKKDPAIMKMPQPAWIYGHDAEQYAYDRLQDAVGSVRSGSTFDSTNTPPGHVHEDWTVETMMKLEKAEVEANFYKVSNL</sequence>
<dbReference type="GO" id="GO:0004497">
    <property type="term" value="F:monooxygenase activity"/>
    <property type="evidence" value="ECO:0007669"/>
    <property type="project" value="UniProtKB-KW"/>
</dbReference>
<evidence type="ECO:0000256" key="5">
    <source>
        <dbReference type="ARBA" id="ARBA00023033"/>
    </source>
</evidence>
<dbReference type="RefSeq" id="XP_003039342.1">
    <property type="nucleotide sequence ID" value="XM_003039296.1"/>
</dbReference>
<dbReference type="STRING" id="660122.C7ZQT1"/>
<gene>
    <name evidence="7" type="ORF">NECHADRAFT_56363</name>
</gene>
<keyword evidence="2" id="KW-0285">Flavoprotein</keyword>
<organism evidence="7 8">
    <name type="scientific">Fusarium vanettenii (strain ATCC MYA-4622 / CBS 123669 / FGSC 9596 / NRRL 45880 / 77-13-4)</name>
    <name type="common">Fusarium solani subsp. pisi</name>
    <dbReference type="NCBI Taxonomy" id="660122"/>
    <lineage>
        <taxon>Eukaryota</taxon>
        <taxon>Fungi</taxon>
        <taxon>Dikarya</taxon>
        <taxon>Ascomycota</taxon>
        <taxon>Pezizomycotina</taxon>
        <taxon>Sordariomycetes</taxon>
        <taxon>Hypocreomycetidae</taxon>
        <taxon>Hypocreales</taxon>
        <taxon>Nectriaceae</taxon>
        <taxon>Fusarium</taxon>
        <taxon>Fusarium solani species complex</taxon>
        <taxon>Fusarium vanettenii</taxon>
    </lineage>
</organism>
<comment type="similarity">
    <text evidence="1">Belongs to the paxM FAD-dependent monooxygenase family.</text>
</comment>
<feature type="domain" description="FAD-binding" evidence="6">
    <location>
        <begin position="10"/>
        <end position="336"/>
    </location>
</feature>
<evidence type="ECO:0000256" key="2">
    <source>
        <dbReference type="ARBA" id="ARBA00022630"/>
    </source>
</evidence>
<dbReference type="SUPFAM" id="SSF51905">
    <property type="entry name" value="FAD/NAD(P)-binding domain"/>
    <property type="match status" value="1"/>
</dbReference>
<dbReference type="SUPFAM" id="SSF54373">
    <property type="entry name" value="FAD-linked reductases, C-terminal domain"/>
    <property type="match status" value="1"/>
</dbReference>
<dbReference type="GO" id="GO:0071949">
    <property type="term" value="F:FAD binding"/>
    <property type="evidence" value="ECO:0007669"/>
    <property type="project" value="InterPro"/>
</dbReference>
<reference evidence="7 8" key="1">
    <citation type="journal article" date="2009" name="PLoS Genet.">
        <title>The genome of Nectria haematococca: contribution of supernumerary chromosomes to gene expansion.</title>
        <authorList>
            <person name="Coleman J.J."/>
            <person name="Rounsley S.D."/>
            <person name="Rodriguez-Carres M."/>
            <person name="Kuo A."/>
            <person name="Wasmann C.C."/>
            <person name="Grimwood J."/>
            <person name="Schmutz J."/>
            <person name="Taga M."/>
            <person name="White G.J."/>
            <person name="Zhou S."/>
            <person name="Schwartz D.C."/>
            <person name="Freitag M."/>
            <person name="Ma L.J."/>
            <person name="Danchin E.G."/>
            <person name="Henrissat B."/>
            <person name="Coutinho P.M."/>
            <person name="Nelson D.R."/>
            <person name="Straney D."/>
            <person name="Napoli C.A."/>
            <person name="Barker B.M."/>
            <person name="Gribskov M."/>
            <person name="Rep M."/>
            <person name="Kroken S."/>
            <person name="Molnar I."/>
            <person name="Rensing C."/>
            <person name="Kennell J.C."/>
            <person name="Zamora J."/>
            <person name="Farman M.L."/>
            <person name="Selker E.U."/>
            <person name="Salamov A."/>
            <person name="Shapiro H."/>
            <person name="Pangilinan J."/>
            <person name="Lindquist E."/>
            <person name="Lamers C."/>
            <person name="Grigoriev I.V."/>
            <person name="Geiser D.M."/>
            <person name="Covert S.F."/>
            <person name="Temporini E."/>
            <person name="Vanetten H.D."/>
        </authorList>
    </citation>
    <scope>NUCLEOTIDE SEQUENCE [LARGE SCALE GENOMIC DNA]</scope>
    <source>
        <strain evidence="8">ATCC MYA-4622 / CBS 123669 / FGSC 9596 / NRRL 45880 / 77-13-4</strain>
    </source>
</reference>
<keyword evidence="8" id="KW-1185">Reference proteome</keyword>
<dbReference type="InterPro" id="IPR036188">
    <property type="entry name" value="FAD/NAD-bd_sf"/>
</dbReference>
<dbReference type="PRINTS" id="PR00420">
    <property type="entry name" value="RNGMNOXGNASE"/>
</dbReference>
<protein>
    <recommendedName>
        <fullName evidence="6">FAD-binding domain-containing protein</fullName>
    </recommendedName>
</protein>
<dbReference type="Pfam" id="PF01494">
    <property type="entry name" value="FAD_binding_3"/>
    <property type="match status" value="1"/>
</dbReference>
<evidence type="ECO:0000313" key="7">
    <source>
        <dbReference type="EMBL" id="EEU33629.1"/>
    </source>
</evidence>
<evidence type="ECO:0000256" key="4">
    <source>
        <dbReference type="ARBA" id="ARBA00023002"/>
    </source>
</evidence>
<dbReference type="AlphaFoldDB" id="C7ZQT1"/>
<dbReference type="EMBL" id="GG699010">
    <property type="protein sequence ID" value="EEU33629.1"/>
    <property type="molecule type" value="Genomic_DNA"/>
</dbReference>
<dbReference type="OrthoDB" id="16820at2759"/>
<dbReference type="InterPro" id="IPR050493">
    <property type="entry name" value="FAD-dep_Monooxygenase_BioMet"/>
</dbReference>
<evidence type="ECO:0000259" key="6">
    <source>
        <dbReference type="Pfam" id="PF01494"/>
    </source>
</evidence>
<keyword evidence="5" id="KW-0503">Monooxygenase</keyword>
<dbReference type="InterPro" id="IPR002938">
    <property type="entry name" value="FAD-bd"/>
</dbReference>
<dbReference type="Gene3D" id="3.50.50.60">
    <property type="entry name" value="FAD/NAD(P)-binding domain"/>
    <property type="match status" value="1"/>
</dbReference>
<dbReference type="OMA" id="ADCVICA"/>
<dbReference type="PANTHER" id="PTHR13789">
    <property type="entry name" value="MONOOXYGENASE"/>
    <property type="match status" value="1"/>
</dbReference>
<accession>C7ZQT1</accession>
<dbReference type="InParanoid" id="C7ZQT1"/>
<dbReference type="PANTHER" id="PTHR13789:SF236">
    <property type="entry name" value="MONOOXYGENASE, PUTATIVE (AFU_ORTHOLOGUE AFUA_6G12060)-RELATED"/>
    <property type="match status" value="1"/>
</dbReference>
<dbReference type="KEGG" id="nhe:NECHADRAFT_56363"/>
<evidence type="ECO:0000313" key="8">
    <source>
        <dbReference type="Proteomes" id="UP000005206"/>
    </source>
</evidence>
<evidence type="ECO:0000256" key="1">
    <source>
        <dbReference type="ARBA" id="ARBA00007992"/>
    </source>
</evidence>